<protein>
    <submittedName>
        <fullName evidence="2">FH2 domain-containing protein</fullName>
    </submittedName>
</protein>
<evidence type="ECO:0000313" key="1">
    <source>
        <dbReference type="Proteomes" id="UP000038040"/>
    </source>
</evidence>
<organism evidence="1 2">
    <name type="scientific">Dracunculus medinensis</name>
    <name type="common">Guinea worm</name>
    <dbReference type="NCBI Taxonomy" id="318479"/>
    <lineage>
        <taxon>Eukaryota</taxon>
        <taxon>Metazoa</taxon>
        <taxon>Ecdysozoa</taxon>
        <taxon>Nematoda</taxon>
        <taxon>Chromadorea</taxon>
        <taxon>Rhabditida</taxon>
        <taxon>Spirurina</taxon>
        <taxon>Dracunculoidea</taxon>
        <taxon>Dracunculidae</taxon>
        <taxon>Dracunculus</taxon>
    </lineage>
</organism>
<dbReference type="AlphaFoldDB" id="A0A0N4US39"/>
<reference evidence="2" key="1">
    <citation type="submission" date="2017-02" db="UniProtKB">
        <authorList>
            <consortium name="WormBaseParasite"/>
        </authorList>
    </citation>
    <scope>IDENTIFICATION</scope>
</reference>
<evidence type="ECO:0000313" key="2">
    <source>
        <dbReference type="WBParaSite" id="DME_0001087101-mRNA-1"/>
    </source>
</evidence>
<dbReference type="WBParaSite" id="DME_0001087101-mRNA-1">
    <property type="protein sequence ID" value="DME_0001087101-mRNA-1"/>
    <property type="gene ID" value="DME_0001087101"/>
</dbReference>
<name>A0A0N4US39_DRAME</name>
<proteinExistence type="predicted"/>
<dbReference type="Proteomes" id="UP000038040">
    <property type="component" value="Unplaced"/>
</dbReference>
<accession>A0A0N4US39</accession>
<sequence length="113" mass="13340">LIRRLSTSNVTTDRFTPVLENFLKTANNVDTAKSSPNEFFLNLSKFLCFFMRYYNEMGKARKSRRNKELNIEIDFGQLVIVIQSGEIFSNEMNRLRTSFHCRKKTIKNFSRSE</sequence>